<keyword evidence="11" id="KW-1185">Reference proteome</keyword>
<dbReference type="GO" id="GO:0016705">
    <property type="term" value="F:oxidoreductase activity, acting on paired donors, with incorporation or reduction of molecular oxygen"/>
    <property type="evidence" value="ECO:0007669"/>
    <property type="project" value="InterPro"/>
</dbReference>
<evidence type="ECO:0000256" key="6">
    <source>
        <dbReference type="ARBA" id="ARBA00023004"/>
    </source>
</evidence>
<evidence type="ECO:0000256" key="9">
    <source>
        <dbReference type="SAM" id="Phobius"/>
    </source>
</evidence>
<dbReference type="Gene3D" id="1.10.630.10">
    <property type="entry name" value="Cytochrome P450"/>
    <property type="match status" value="1"/>
</dbReference>
<keyword evidence="9" id="KW-0812">Transmembrane</keyword>
<proteinExistence type="inferred from homology"/>
<comment type="caution">
    <text evidence="10">The sequence shown here is derived from an EMBL/GenBank/DDBJ whole genome shotgun (WGS) entry which is preliminary data.</text>
</comment>
<protein>
    <submittedName>
        <fullName evidence="10">Fumitremorgin C monooxygenase</fullName>
    </submittedName>
</protein>
<accession>A0A175WI80</accession>
<evidence type="ECO:0000256" key="1">
    <source>
        <dbReference type="ARBA" id="ARBA00001971"/>
    </source>
</evidence>
<dbReference type="STRING" id="100816.A0A175WI80"/>
<name>A0A175WI80_9PEZI</name>
<dbReference type="AlphaFoldDB" id="A0A175WI80"/>
<dbReference type="InterPro" id="IPR001128">
    <property type="entry name" value="Cyt_P450"/>
</dbReference>
<dbReference type="InterPro" id="IPR002401">
    <property type="entry name" value="Cyt_P450_E_grp-I"/>
</dbReference>
<dbReference type="GO" id="GO:0004497">
    <property type="term" value="F:monooxygenase activity"/>
    <property type="evidence" value="ECO:0007669"/>
    <property type="project" value="UniProtKB-KW"/>
</dbReference>
<dbReference type="VEuPathDB" id="FungiDB:MMYC01_200217"/>
<keyword evidence="5" id="KW-0560">Oxidoreductase</keyword>
<comment type="similarity">
    <text evidence="2">Belongs to the cytochrome P450 family.</text>
</comment>
<comment type="cofactor">
    <cofactor evidence="1 8">
        <name>heme</name>
        <dbReference type="ChEBI" id="CHEBI:30413"/>
    </cofactor>
</comment>
<evidence type="ECO:0000256" key="5">
    <source>
        <dbReference type="ARBA" id="ARBA00023002"/>
    </source>
</evidence>
<dbReference type="PANTHER" id="PTHR46206:SF2">
    <property type="entry name" value="CYTOCHROME P450 MONOOXYGENASE AUSG-RELATED"/>
    <property type="match status" value="1"/>
</dbReference>
<dbReference type="InterPro" id="IPR036396">
    <property type="entry name" value="Cyt_P450_sf"/>
</dbReference>
<evidence type="ECO:0000256" key="3">
    <source>
        <dbReference type="ARBA" id="ARBA00022617"/>
    </source>
</evidence>
<dbReference type="GO" id="GO:0020037">
    <property type="term" value="F:heme binding"/>
    <property type="evidence" value="ECO:0007669"/>
    <property type="project" value="InterPro"/>
</dbReference>
<keyword evidence="7 10" id="KW-0503">Monooxygenase</keyword>
<keyword evidence="3 8" id="KW-0349">Heme</keyword>
<dbReference type="SUPFAM" id="SSF48264">
    <property type="entry name" value="Cytochrome P450"/>
    <property type="match status" value="1"/>
</dbReference>
<sequence>MEITLELLSRLRGNNYVITAIVILSLVVFFYFNYSTQPFRGIPYVGGPRWDILNLKAQYRFVTDCKNLIKEGLEKYDGPFQIIGYVPITVLPPRYVPLIKDHPNLDFGKSAERRLFGEYPGLDWAHKINEDRIFQESLRINMTQYLNEAAPLLAEEAREILDDFFPKTNQWTPYVFGKDAAEMGIRLSTLVFLGKRFTKNKEWLYICTQYPQGIFGAIGGLLSIPKFLRPILYRYLPQLIALRKYGEMAKELILPELEERDRLRASGADIKHNDALEWYYKNSSKRGKEDFDAVSAMISLAFASTHTTVDLLCNVLYDLADHPECIEPLRREVEQVLAEDGGWKKTTLYKMKLMDSFLKETQRMNPVQLTAMNRYVKKTTVLSDGTRLPKGSLLAISLSGLRDPKHFEDPDKFDGFRFARKREEPGQENQWQFTSTRNEFYSFGHGQWSCPGRFLVGSELKIFLAELLTKYDITYPEGVTRPPCTWFATESQVNQNTPVLFRLREKA</sequence>
<gene>
    <name evidence="10" type="ORF">MMYC01_200217</name>
</gene>
<keyword evidence="6 8" id="KW-0408">Iron</keyword>
<dbReference type="GO" id="GO:0005506">
    <property type="term" value="F:iron ion binding"/>
    <property type="evidence" value="ECO:0007669"/>
    <property type="project" value="InterPro"/>
</dbReference>
<dbReference type="Pfam" id="PF00067">
    <property type="entry name" value="p450"/>
    <property type="match status" value="1"/>
</dbReference>
<dbReference type="EMBL" id="LCTW02000002">
    <property type="protein sequence ID" value="KXX83262.1"/>
    <property type="molecule type" value="Genomic_DNA"/>
</dbReference>
<reference evidence="10 11" key="1">
    <citation type="journal article" date="2016" name="Genome Announc.">
        <title>Genome Sequence of Madurella mycetomatis mm55, Isolated from a Human Mycetoma Case in Sudan.</title>
        <authorList>
            <person name="Smit S."/>
            <person name="Derks M.F."/>
            <person name="Bervoets S."/>
            <person name="Fahal A."/>
            <person name="van Leeuwen W."/>
            <person name="van Belkum A."/>
            <person name="van de Sande W.W."/>
        </authorList>
    </citation>
    <scope>NUCLEOTIDE SEQUENCE [LARGE SCALE GENOMIC DNA]</scope>
    <source>
        <strain evidence="11">mm55</strain>
    </source>
</reference>
<dbReference type="CDD" id="cd11041">
    <property type="entry name" value="CYP503A1-like"/>
    <property type="match status" value="1"/>
</dbReference>
<keyword evidence="4 8" id="KW-0479">Metal-binding</keyword>
<dbReference type="Proteomes" id="UP000078237">
    <property type="component" value="Unassembled WGS sequence"/>
</dbReference>
<organism evidence="10 11">
    <name type="scientific">Madurella mycetomatis</name>
    <dbReference type="NCBI Taxonomy" id="100816"/>
    <lineage>
        <taxon>Eukaryota</taxon>
        <taxon>Fungi</taxon>
        <taxon>Dikarya</taxon>
        <taxon>Ascomycota</taxon>
        <taxon>Pezizomycotina</taxon>
        <taxon>Sordariomycetes</taxon>
        <taxon>Sordariomycetidae</taxon>
        <taxon>Sordariales</taxon>
        <taxon>Sordariales incertae sedis</taxon>
        <taxon>Madurella</taxon>
    </lineage>
</organism>
<evidence type="ECO:0000313" key="10">
    <source>
        <dbReference type="EMBL" id="KXX83262.1"/>
    </source>
</evidence>
<feature type="transmembrane region" description="Helical" evidence="9">
    <location>
        <begin position="16"/>
        <end position="34"/>
    </location>
</feature>
<dbReference type="OrthoDB" id="1844152at2759"/>
<feature type="binding site" description="axial binding residue" evidence="8">
    <location>
        <position position="450"/>
    </location>
    <ligand>
        <name>heme</name>
        <dbReference type="ChEBI" id="CHEBI:30413"/>
    </ligand>
    <ligandPart>
        <name>Fe</name>
        <dbReference type="ChEBI" id="CHEBI:18248"/>
    </ligandPart>
</feature>
<evidence type="ECO:0000256" key="2">
    <source>
        <dbReference type="ARBA" id="ARBA00010617"/>
    </source>
</evidence>
<dbReference type="PRINTS" id="PR00463">
    <property type="entry name" value="EP450I"/>
</dbReference>
<evidence type="ECO:0000313" key="11">
    <source>
        <dbReference type="Proteomes" id="UP000078237"/>
    </source>
</evidence>
<evidence type="ECO:0000256" key="7">
    <source>
        <dbReference type="ARBA" id="ARBA00023033"/>
    </source>
</evidence>
<dbReference type="PANTHER" id="PTHR46206">
    <property type="entry name" value="CYTOCHROME P450"/>
    <property type="match status" value="1"/>
</dbReference>
<evidence type="ECO:0000256" key="4">
    <source>
        <dbReference type="ARBA" id="ARBA00022723"/>
    </source>
</evidence>
<evidence type="ECO:0000256" key="8">
    <source>
        <dbReference type="PIRSR" id="PIRSR602401-1"/>
    </source>
</evidence>
<keyword evidence="9" id="KW-1133">Transmembrane helix</keyword>
<keyword evidence="9" id="KW-0472">Membrane</keyword>